<sequence length="529" mass="57236">MPMLLRSTPHDKVLARFPRRVFDALTPESRMLAKGVVVVEVREVRTRLMGRQGRRSPWVRVATGAALLLPLAGLVALLLVAPEDLRWHQAGVHFTVFLLVGSTATGLALGAVRAATRRGDARVLLLAIAFFVIGGFMALHALGTPGVLIAGRPGLTVAISVGVAVASIWALAAAWVDSRPSWPGLVVRYRSWLLWGVVVSLGAWLVWSVVGLWPVASAGSEGPGDVLTWFYALSAACYLVAAARLGWRHREHLGLLVTSVVGCFVLLAESLVGVALAGERTWHGAWWLWHAMIVCAFALVIVAAQRQWREERFRGLYLPATREHRQEVTVLFSDLAGFTTYTARHPASEVAAMLRAFYEMAAPLLHRTFGAEVEKFMGDGVFATFNRDGRDLDHATTACRAALALQAEVARVRRSHRDWPGLRVGVNTGEVVICELGGDGYVVYPAVGDAVNLGSRLEAHAPVGGVLVGRATAERLPGGTHTIPRELELKGYEQPVVAYELLSLGQEVPARTARRSDGVRGGTDHVTGR</sequence>
<dbReference type="PANTHER" id="PTHR43081:SF20">
    <property type="entry name" value="TWO-COMPONENT RESPONSE REGULATOR"/>
    <property type="match status" value="1"/>
</dbReference>
<dbReference type="Pfam" id="PF00211">
    <property type="entry name" value="Guanylate_cyc"/>
    <property type="match status" value="1"/>
</dbReference>
<keyword evidence="2" id="KW-1133">Transmembrane helix</keyword>
<proteinExistence type="inferred from homology"/>
<feature type="transmembrane region" description="Helical" evidence="2">
    <location>
        <begin position="57"/>
        <end position="80"/>
    </location>
</feature>
<dbReference type="PANTHER" id="PTHR43081">
    <property type="entry name" value="ADENYLATE CYCLASE, TERMINAL-DIFFERENTIATION SPECIFIC-RELATED"/>
    <property type="match status" value="1"/>
</dbReference>
<protein>
    <submittedName>
        <fullName evidence="4">Adenylate/guanylate cyclase domain-containing protein</fullName>
    </submittedName>
</protein>
<dbReference type="InterPro" id="IPR029787">
    <property type="entry name" value="Nucleotide_cyclase"/>
</dbReference>
<dbReference type="EMBL" id="JBHSLD010000009">
    <property type="protein sequence ID" value="MFC5381465.1"/>
    <property type="molecule type" value="Genomic_DNA"/>
</dbReference>
<dbReference type="Gene3D" id="3.30.70.1230">
    <property type="entry name" value="Nucleotide cyclase"/>
    <property type="match status" value="1"/>
</dbReference>
<evidence type="ECO:0000256" key="2">
    <source>
        <dbReference type="SAM" id="Phobius"/>
    </source>
</evidence>
<evidence type="ECO:0000313" key="4">
    <source>
        <dbReference type="EMBL" id="MFC5381465.1"/>
    </source>
</evidence>
<dbReference type="RefSeq" id="WP_340269350.1">
    <property type="nucleotide sequence ID" value="NZ_JBBEOG010000004.1"/>
</dbReference>
<keyword evidence="2" id="KW-0812">Transmembrane</keyword>
<feature type="transmembrane region" description="Helical" evidence="2">
    <location>
        <begin position="155"/>
        <end position="176"/>
    </location>
</feature>
<dbReference type="SMART" id="SM00044">
    <property type="entry name" value="CYCc"/>
    <property type="match status" value="1"/>
</dbReference>
<feature type="transmembrane region" description="Helical" evidence="2">
    <location>
        <begin position="192"/>
        <end position="216"/>
    </location>
</feature>
<dbReference type="PROSITE" id="PS50125">
    <property type="entry name" value="GUANYLATE_CYCLASE_2"/>
    <property type="match status" value="1"/>
</dbReference>
<reference evidence="5" key="1">
    <citation type="journal article" date="2019" name="Int. J. Syst. Evol. Microbiol.">
        <title>The Global Catalogue of Microorganisms (GCM) 10K type strain sequencing project: providing services to taxonomists for standard genome sequencing and annotation.</title>
        <authorList>
            <consortium name="The Broad Institute Genomics Platform"/>
            <consortium name="The Broad Institute Genome Sequencing Center for Infectious Disease"/>
            <person name="Wu L."/>
            <person name="Ma J."/>
        </authorList>
    </citation>
    <scope>NUCLEOTIDE SEQUENCE [LARGE SCALE GENOMIC DNA]</scope>
    <source>
        <strain evidence="5">CCUG 43114</strain>
    </source>
</reference>
<keyword evidence="2" id="KW-0472">Membrane</keyword>
<dbReference type="InterPro" id="IPR001054">
    <property type="entry name" value="A/G_cyclase"/>
</dbReference>
<accession>A0ABW0GQG2</accession>
<keyword evidence="5" id="KW-1185">Reference proteome</keyword>
<comment type="caution">
    <text evidence="4">The sequence shown here is derived from an EMBL/GenBank/DDBJ whole genome shotgun (WGS) entry which is preliminary data.</text>
</comment>
<feature type="domain" description="Guanylate cyclase" evidence="3">
    <location>
        <begin position="329"/>
        <end position="458"/>
    </location>
</feature>
<comment type="similarity">
    <text evidence="1">Belongs to the adenylyl cyclase class-3 family.</text>
</comment>
<feature type="transmembrane region" description="Helical" evidence="2">
    <location>
        <begin position="228"/>
        <end position="247"/>
    </location>
</feature>
<dbReference type="InterPro" id="IPR050697">
    <property type="entry name" value="Adenylyl/Guanylyl_Cyclase_3/4"/>
</dbReference>
<feature type="transmembrane region" description="Helical" evidence="2">
    <location>
        <begin position="254"/>
        <end position="278"/>
    </location>
</feature>
<dbReference type="Proteomes" id="UP001596122">
    <property type="component" value="Unassembled WGS sequence"/>
</dbReference>
<feature type="transmembrane region" description="Helical" evidence="2">
    <location>
        <begin position="92"/>
        <end position="112"/>
    </location>
</feature>
<feature type="transmembrane region" description="Helical" evidence="2">
    <location>
        <begin position="124"/>
        <end position="143"/>
    </location>
</feature>
<evidence type="ECO:0000259" key="3">
    <source>
        <dbReference type="PROSITE" id="PS50125"/>
    </source>
</evidence>
<evidence type="ECO:0000256" key="1">
    <source>
        <dbReference type="ARBA" id="ARBA00005381"/>
    </source>
</evidence>
<dbReference type="CDD" id="cd07302">
    <property type="entry name" value="CHD"/>
    <property type="match status" value="1"/>
</dbReference>
<evidence type="ECO:0000313" key="5">
    <source>
        <dbReference type="Proteomes" id="UP001596122"/>
    </source>
</evidence>
<dbReference type="SUPFAM" id="SSF55073">
    <property type="entry name" value="Nucleotide cyclase"/>
    <property type="match status" value="1"/>
</dbReference>
<feature type="transmembrane region" description="Helical" evidence="2">
    <location>
        <begin position="284"/>
        <end position="304"/>
    </location>
</feature>
<gene>
    <name evidence="4" type="ORF">ACFPJ6_11740</name>
</gene>
<organism evidence="4 5">
    <name type="scientific">Aquipuribacter nitratireducens</name>
    <dbReference type="NCBI Taxonomy" id="650104"/>
    <lineage>
        <taxon>Bacteria</taxon>
        <taxon>Bacillati</taxon>
        <taxon>Actinomycetota</taxon>
        <taxon>Actinomycetes</taxon>
        <taxon>Micrococcales</taxon>
        <taxon>Intrasporangiaceae</taxon>
        <taxon>Aquipuribacter</taxon>
    </lineage>
</organism>
<name>A0ABW0GQG2_9MICO</name>